<feature type="chain" id="PRO_5039333324" evidence="1">
    <location>
        <begin position="23"/>
        <end position="115"/>
    </location>
</feature>
<dbReference type="RefSeq" id="WP_131923263.1">
    <property type="nucleotide sequence ID" value="NZ_SMAG01000001.1"/>
</dbReference>
<accession>A0A4R3LH86</accession>
<keyword evidence="1" id="KW-0732">Signal</keyword>
<reference evidence="2 3" key="1">
    <citation type="submission" date="2019-03" db="EMBL/GenBank/DDBJ databases">
        <title>Genomic Encyclopedia of Type Strains, Phase IV (KMG-IV): sequencing the most valuable type-strain genomes for metagenomic binning, comparative biology and taxonomic classification.</title>
        <authorList>
            <person name="Goeker M."/>
        </authorList>
    </citation>
    <scope>NUCLEOTIDE SEQUENCE [LARGE SCALE GENOMIC DNA]</scope>
    <source>
        <strain evidence="2 3">DSM 45707</strain>
    </source>
</reference>
<evidence type="ECO:0000313" key="3">
    <source>
        <dbReference type="Proteomes" id="UP000294937"/>
    </source>
</evidence>
<keyword evidence="3" id="KW-1185">Reference proteome</keyword>
<organism evidence="2 3">
    <name type="scientific">Hazenella coriacea</name>
    <dbReference type="NCBI Taxonomy" id="1179467"/>
    <lineage>
        <taxon>Bacteria</taxon>
        <taxon>Bacillati</taxon>
        <taxon>Bacillota</taxon>
        <taxon>Bacilli</taxon>
        <taxon>Bacillales</taxon>
        <taxon>Thermoactinomycetaceae</taxon>
        <taxon>Hazenella</taxon>
    </lineage>
</organism>
<proteinExistence type="predicted"/>
<evidence type="ECO:0000313" key="2">
    <source>
        <dbReference type="EMBL" id="TCS96886.1"/>
    </source>
</evidence>
<comment type="caution">
    <text evidence="2">The sequence shown here is derived from an EMBL/GenBank/DDBJ whole genome shotgun (WGS) entry which is preliminary data.</text>
</comment>
<dbReference type="AlphaFoldDB" id="A0A4R3LH86"/>
<evidence type="ECO:0000256" key="1">
    <source>
        <dbReference type="SAM" id="SignalP"/>
    </source>
</evidence>
<gene>
    <name evidence="2" type="ORF">EDD58_101531</name>
</gene>
<feature type="signal peptide" evidence="1">
    <location>
        <begin position="1"/>
        <end position="22"/>
    </location>
</feature>
<name>A0A4R3LH86_9BACL</name>
<dbReference type="Proteomes" id="UP000294937">
    <property type="component" value="Unassembled WGS sequence"/>
</dbReference>
<sequence length="115" mass="12064">MFRKVIMLSLASITLLGGTASAVTVSATSGASTNTVTSGLVAFSPGHATVSGYNRGSHKSSHSVYMQVNYFPDTTVSHFSLSPTATYSVPVNLSGKGRYYAIVTNSAYSQTKMVQ</sequence>
<protein>
    <submittedName>
        <fullName evidence="2">Uncharacterized protein</fullName>
    </submittedName>
</protein>
<dbReference type="EMBL" id="SMAG01000001">
    <property type="protein sequence ID" value="TCS96886.1"/>
    <property type="molecule type" value="Genomic_DNA"/>
</dbReference>